<evidence type="ECO:0000256" key="8">
    <source>
        <dbReference type="ARBA" id="ARBA00022824"/>
    </source>
</evidence>
<proteinExistence type="inferred from homology"/>
<comment type="similarity">
    <text evidence="3">Belongs to the glycosyltransferase 2 family.</text>
</comment>
<keyword evidence="11" id="KW-0472">Membrane</keyword>
<keyword evidence="8" id="KW-0256">Endoplasmic reticulum</keyword>
<comment type="subcellular location">
    <subcellularLocation>
        <location evidence="1">Endoplasmic reticulum membrane</location>
        <topology evidence="1">Single-pass membrane protein</topology>
    </subcellularLocation>
</comment>
<dbReference type="CDD" id="cd04188">
    <property type="entry name" value="DPG_synthase"/>
    <property type="match status" value="1"/>
</dbReference>
<sequence length="263" mass="28592">MTDVPSLSLVIPAYNEAARLAPTLESVGAYFRDFAGGVEVIVVDDGSVDGTAAVVQQLVPSFARQGLSLQVLSNPGNQGKGYSVRHGFLASRGQVVLFSDADLSTPLTETPKLLEPITAGQYEAAIGSRDLPDSQIGVHQSALREFAGRCFNRFVRVLTGLKYADTQCGFKAFRRDVFLPVFQAQQVQGFAFDVEILYLAQNIGARVAEVPVVWNHAEGSKVGFNWRSVRPFWDVALLPWRWQRGGYAQVAAVPVPLPPGLTK</sequence>
<keyword evidence="6" id="KW-0808">Transferase</keyword>
<dbReference type="PANTHER" id="PTHR10859:SF91">
    <property type="entry name" value="DOLICHYL-PHOSPHATE BETA-GLUCOSYLTRANSFERASE"/>
    <property type="match status" value="1"/>
</dbReference>
<protein>
    <recommendedName>
        <fullName evidence="4">dolichyl-phosphate beta-glucosyltransferase</fullName>
        <ecNumber evidence="4">2.4.1.117</ecNumber>
    </recommendedName>
</protein>
<feature type="domain" description="Glycosyltransferase 2-like" evidence="13">
    <location>
        <begin position="8"/>
        <end position="178"/>
    </location>
</feature>
<dbReference type="RefSeq" id="WP_211421787.1">
    <property type="nucleotide sequence ID" value="NZ_CP072642.1"/>
</dbReference>
<dbReference type="InterPro" id="IPR035518">
    <property type="entry name" value="DPG_synthase"/>
</dbReference>
<name>A0ABX8B1P5_9BACT</name>
<evidence type="ECO:0000256" key="4">
    <source>
        <dbReference type="ARBA" id="ARBA00012583"/>
    </source>
</evidence>
<reference evidence="14 15" key="1">
    <citation type="submission" date="2021-03" db="EMBL/GenBank/DDBJ databases">
        <title>Genomic and phenotypic characterization of Chloracidobacterium isolates provides evidence for multiple species.</title>
        <authorList>
            <person name="Saini M.K."/>
            <person name="Costas A.M.G."/>
            <person name="Tank M."/>
            <person name="Bryant D.A."/>
        </authorList>
    </citation>
    <scope>NUCLEOTIDE SEQUENCE [LARGE SCALE GENOMIC DNA]</scope>
    <source>
        <strain evidence="14 15">N</strain>
    </source>
</reference>
<evidence type="ECO:0000256" key="3">
    <source>
        <dbReference type="ARBA" id="ARBA00006739"/>
    </source>
</evidence>
<evidence type="ECO:0000256" key="5">
    <source>
        <dbReference type="ARBA" id="ARBA00022676"/>
    </source>
</evidence>
<keyword evidence="5" id="KW-0328">Glycosyltransferase</keyword>
<dbReference type="InterPro" id="IPR001173">
    <property type="entry name" value="Glyco_trans_2-like"/>
</dbReference>
<evidence type="ECO:0000256" key="6">
    <source>
        <dbReference type="ARBA" id="ARBA00022679"/>
    </source>
</evidence>
<organism evidence="14 15">
    <name type="scientific">Chloracidobacterium sp. N</name>
    <dbReference type="NCBI Taxonomy" id="2821540"/>
    <lineage>
        <taxon>Bacteria</taxon>
        <taxon>Pseudomonadati</taxon>
        <taxon>Acidobacteriota</taxon>
        <taxon>Terriglobia</taxon>
        <taxon>Terriglobales</taxon>
        <taxon>Acidobacteriaceae</taxon>
        <taxon>Chloracidobacterium</taxon>
        <taxon>Chloracidobacterium aggregatum</taxon>
    </lineage>
</organism>
<dbReference type="SUPFAM" id="SSF53448">
    <property type="entry name" value="Nucleotide-diphospho-sugar transferases"/>
    <property type="match status" value="1"/>
</dbReference>
<dbReference type="EC" id="2.4.1.117" evidence="4"/>
<comment type="pathway">
    <text evidence="2">Protein modification; protein glycosylation.</text>
</comment>
<dbReference type="Pfam" id="PF00535">
    <property type="entry name" value="Glycos_transf_2"/>
    <property type="match status" value="1"/>
</dbReference>
<comment type="catalytic activity">
    <reaction evidence="12">
        <text>a di-trans,poly-cis-dolichyl phosphate + UDP-alpha-D-glucose = a di-trans,poly-cis-dolichyl beta-D-glucosyl phosphate + UDP</text>
        <dbReference type="Rhea" id="RHEA:15401"/>
        <dbReference type="Rhea" id="RHEA-COMP:19498"/>
        <dbReference type="Rhea" id="RHEA-COMP:19502"/>
        <dbReference type="ChEBI" id="CHEBI:57525"/>
        <dbReference type="ChEBI" id="CHEBI:57683"/>
        <dbReference type="ChEBI" id="CHEBI:58223"/>
        <dbReference type="ChEBI" id="CHEBI:58885"/>
        <dbReference type="EC" id="2.4.1.117"/>
    </reaction>
    <physiologicalReaction direction="left-to-right" evidence="12">
        <dbReference type="Rhea" id="RHEA:15402"/>
    </physiologicalReaction>
</comment>
<keyword evidence="10" id="KW-1133">Transmembrane helix</keyword>
<evidence type="ECO:0000313" key="15">
    <source>
        <dbReference type="Proteomes" id="UP000677668"/>
    </source>
</evidence>
<keyword evidence="9" id="KW-0735">Signal-anchor</keyword>
<dbReference type="Proteomes" id="UP000677668">
    <property type="component" value="Chromosome 1"/>
</dbReference>
<gene>
    <name evidence="14" type="ORF">J8C05_08490</name>
</gene>
<dbReference type="Gene3D" id="3.90.550.10">
    <property type="entry name" value="Spore Coat Polysaccharide Biosynthesis Protein SpsA, Chain A"/>
    <property type="match status" value="1"/>
</dbReference>
<accession>A0ABX8B1P5</accession>
<evidence type="ECO:0000256" key="7">
    <source>
        <dbReference type="ARBA" id="ARBA00022692"/>
    </source>
</evidence>
<evidence type="ECO:0000256" key="11">
    <source>
        <dbReference type="ARBA" id="ARBA00023136"/>
    </source>
</evidence>
<dbReference type="InterPro" id="IPR029044">
    <property type="entry name" value="Nucleotide-diphossugar_trans"/>
</dbReference>
<keyword evidence="15" id="KW-1185">Reference proteome</keyword>
<evidence type="ECO:0000256" key="12">
    <source>
        <dbReference type="ARBA" id="ARBA00045097"/>
    </source>
</evidence>
<evidence type="ECO:0000313" key="14">
    <source>
        <dbReference type="EMBL" id="QUV93404.1"/>
    </source>
</evidence>
<evidence type="ECO:0000256" key="2">
    <source>
        <dbReference type="ARBA" id="ARBA00004922"/>
    </source>
</evidence>
<dbReference type="PANTHER" id="PTHR10859">
    <property type="entry name" value="GLYCOSYL TRANSFERASE"/>
    <property type="match status" value="1"/>
</dbReference>
<dbReference type="EMBL" id="CP072642">
    <property type="protein sequence ID" value="QUV93404.1"/>
    <property type="molecule type" value="Genomic_DNA"/>
</dbReference>
<evidence type="ECO:0000259" key="13">
    <source>
        <dbReference type="Pfam" id="PF00535"/>
    </source>
</evidence>
<evidence type="ECO:0000256" key="9">
    <source>
        <dbReference type="ARBA" id="ARBA00022968"/>
    </source>
</evidence>
<evidence type="ECO:0000256" key="10">
    <source>
        <dbReference type="ARBA" id="ARBA00022989"/>
    </source>
</evidence>
<evidence type="ECO:0000256" key="1">
    <source>
        <dbReference type="ARBA" id="ARBA00004389"/>
    </source>
</evidence>
<keyword evidence="7" id="KW-0812">Transmembrane</keyword>